<evidence type="ECO:0000313" key="1">
    <source>
        <dbReference type="EMBL" id="KAI5349313.1"/>
    </source>
</evidence>
<dbReference type="AlphaFoldDB" id="A0AAD4ZKZ8"/>
<comment type="caution">
    <text evidence="1">The sequence shown here is derived from an EMBL/GenBank/DDBJ whole genome shotgun (WGS) entry which is preliminary data.</text>
</comment>
<sequence>MRCTVGGASVGTNMMEEIIQSVVLHSSNNYYDYGVIVCFGLKRLRRHQQFGTKGWYVVLRQDIYMKASGLEEDCLELPTFLLHLDFVEVFMGLSF</sequence>
<name>A0AAD4ZKZ8_PRUDU</name>
<evidence type="ECO:0000313" key="2">
    <source>
        <dbReference type="Proteomes" id="UP001054821"/>
    </source>
</evidence>
<dbReference type="Proteomes" id="UP001054821">
    <property type="component" value="Chromosome 1"/>
</dbReference>
<accession>A0AAD4ZKZ8</accession>
<organism evidence="1 2">
    <name type="scientific">Prunus dulcis</name>
    <name type="common">Almond</name>
    <name type="synonym">Amygdalus dulcis</name>
    <dbReference type="NCBI Taxonomy" id="3755"/>
    <lineage>
        <taxon>Eukaryota</taxon>
        <taxon>Viridiplantae</taxon>
        <taxon>Streptophyta</taxon>
        <taxon>Embryophyta</taxon>
        <taxon>Tracheophyta</taxon>
        <taxon>Spermatophyta</taxon>
        <taxon>Magnoliopsida</taxon>
        <taxon>eudicotyledons</taxon>
        <taxon>Gunneridae</taxon>
        <taxon>Pentapetalae</taxon>
        <taxon>rosids</taxon>
        <taxon>fabids</taxon>
        <taxon>Rosales</taxon>
        <taxon>Rosaceae</taxon>
        <taxon>Amygdaloideae</taxon>
        <taxon>Amygdaleae</taxon>
        <taxon>Prunus</taxon>
    </lineage>
</organism>
<gene>
    <name evidence="1" type="ORF">L3X38_002200</name>
</gene>
<protein>
    <submittedName>
        <fullName evidence="1">Uncharacterized protein</fullName>
    </submittedName>
</protein>
<dbReference type="EMBL" id="JAJFAZ020000001">
    <property type="protein sequence ID" value="KAI5349313.1"/>
    <property type="molecule type" value="Genomic_DNA"/>
</dbReference>
<keyword evidence="2" id="KW-1185">Reference proteome</keyword>
<reference evidence="1 2" key="1">
    <citation type="journal article" date="2022" name="G3 (Bethesda)">
        <title>Whole-genome sequence and methylome profiling of the almond [Prunus dulcis (Mill.) D.A. Webb] cultivar 'Nonpareil'.</title>
        <authorList>
            <person name="D'Amico-Willman K.M."/>
            <person name="Ouma W.Z."/>
            <person name="Meulia T."/>
            <person name="Sideli G.M."/>
            <person name="Gradziel T.M."/>
            <person name="Fresnedo-Ramirez J."/>
        </authorList>
    </citation>
    <scope>NUCLEOTIDE SEQUENCE [LARGE SCALE GENOMIC DNA]</scope>
    <source>
        <strain evidence="1">Clone GOH B32 T37-40</strain>
    </source>
</reference>
<proteinExistence type="predicted"/>